<accession>A0ABQ3BSS8</accession>
<organism evidence="2 3">
    <name type="scientific">Mesonia mobilis</name>
    <dbReference type="NCBI Taxonomy" id="369791"/>
    <lineage>
        <taxon>Bacteria</taxon>
        <taxon>Pseudomonadati</taxon>
        <taxon>Bacteroidota</taxon>
        <taxon>Flavobacteriia</taxon>
        <taxon>Flavobacteriales</taxon>
        <taxon>Flavobacteriaceae</taxon>
        <taxon>Mesonia</taxon>
    </lineage>
</organism>
<evidence type="ECO:0000256" key="1">
    <source>
        <dbReference type="SAM" id="Coils"/>
    </source>
</evidence>
<name>A0ABQ3BSS8_9FLAO</name>
<evidence type="ECO:0000313" key="2">
    <source>
        <dbReference type="EMBL" id="GGZ56488.1"/>
    </source>
</evidence>
<dbReference type="Gene3D" id="3.30.460.10">
    <property type="entry name" value="Beta Polymerase, domain 2"/>
    <property type="match status" value="1"/>
</dbReference>
<gene>
    <name evidence="2" type="ORF">GCM10008088_17580</name>
</gene>
<keyword evidence="3" id="KW-1185">Reference proteome</keyword>
<dbReference type="RefSeq" id="WP_027885746.1">
    <property type="nucleotide sequence ID" value="NZ_BMWY01000004.1"/>
</dbReference>
<sequence length="320" mass="37682">MEKSDYLLNVLETHKMKKIENLLSKYKDKREEIKNEIESEYQNKIYSPFNSGSYAKHTAINCKFDLDIVVPFKKDSFNTLKEMFDNLYDFLIDKYGNDAIVRKQKVSIGITFDSDEDGDEIDIDVVPGRELTKDDYPDSRGLNLFFNERMGLFSSNSYIKTNINSQIKHINKRENERKIIRLLKIWKYTNNENLKSFLIELITIKAFDNVNVSGNIWEQLKSVMEYIKDNIRTENFTLNDPGNSNNNVADTLDESDKEYFAERMINILNRVEDDSENLKFYFPLNKDFEEDEVENKYNVKQSSYKNSVPPTNQRFGRGIE</sequence>
<dbReference type="GeneID" id="94369424"/>
<feature type="coiled-coil region" evidence="1">
    <location>
        <begin position="16"/>
        <end position="43"/>
    </location>
</feature>
<dbReference type="EMBL" id="BMWY01000004">
    <property type="protein sequence ID" value="GGZ56488.1"/>
    <property type="molecule type" value="Genomic_DNA"/>
</dbReference>
<evidence type="ECO:0000313" key="3">
    <source>
        <dbReference type="Proteomes" id="UP000615593"/>
    </source>
</evidence>
<keyword evidence="1" id="KW-0175">Coiled coil</keyword>
<protein>
    <recommendedName>
        <fullName evidence="4">Nucleotidyltransferase</fullName>
    </recommendedName>
</protein>
<dbReference type="Proteomes" id="UP000615593">
    <property type="component" value="Unassembled WGS sequence"/>
</dbReference>
<comment type="caution">
    <text evidence="2">The sequence shown here is derived from an EMBL/GenBank/DDBJ whole genome shotgun (WGS) entry which is preliminary data.</text>
</comment>
<dbReference type="SUPFAM" id="SSF81301">
    <property type="entry name" value="Nucleotidyltransferase"/>
    <property type="match status" value="1"/>
</dbReference>
<dbReference type="InterPro" id="IPR043519">
    <property type="entry name" value="NT_sf"/>
</dbReference>
<dbReference type="Pfam" id="PF18144">
    <property type="entry name" value="SMODS"/>
    <property type="match status" value="1"/>
</dbReference>
<proteinExistence type="predicted"/>
<reference evidence="3" key="1">
    <citation type="journal article" date="2019" name="Int. J. Syst. Evol. Microbiol.">
        <title>The Global Catalogue of Microorganisms (GCM) 10K type strain sequencing project: providing services to taxonomists for standard genome sequencing and annotation.</title>
        <authorList>
            <consortium name="The Broad Institute Genomics Platform"/>
            <consortium name="The Broad Institute Genome Sequencing Center for Infectious Disease"/>
            <person name="Wu L."/>
            <person name="Ma J."/>
        </authorList>
    </citation>
    <scope>NUCLEOTIDE SEQUENCE [LARGE SCALE GENOMIC DNA]</scope>
    <source>
        <strain evidence="3">KCTC 12708</strain>
    </source>
</reference>
<evidence type="ECO:0008006" key="4">
    <source>
        <dbReference type="Google" id="ProtNLM"/>
    </source>
</evidence>